<dbReference type="AlphaFoldDB" id="A0AAN8H6B5"/>
<sequence>MFGRHVTALRFVCLRHAFPSIPPHSAECLTQYLTDHSYRDGGLGLRGWRIYRRSGWLAGHRKTLNPNWAYWAHWAYTGWTEFLVLSYSERRTKTSLFLGERADFP</sequence>
<gene>
    <name evidence="1" type="ORF">CesoFtcFv8_005902</name>
</gene>
<reference evidence="1 2" key="1">
    <citation type="journal article" date="2023" name="Mol. Biol. Evol.">
        <title>Genomics of Secondarily Temperate Adaptation in the Only Non-Antarctic Icefish.</title>
        <authorList>
            <person name="Rivera-Colon A.G."/>
            <person name="Rayamajhi N."/>
            <person name="Minhas B.F."/>
            <person name="Madrigal G."/>
            <person name="Bilyk K.T."/>
            <person name="Yoon V."/>
            <person name="Hune M."/>
            <person name="Gregory S."/>
            <person name="Cheng C.H.C."/>
            <person name="Catchen J.M."/>
        </authorList>
    </citation>
    <scope>NUCLEOTIDE SEQUENCE [LARGE SCALE GENOMIC DNA]</scope>
    <source>
        <strain evidence="1">JC2023a</strain>
    </source>
</reference>
<name>A0AAN8H6B5_9TELE</name>
<evidence type="ECO:0000313" key="2">
    <source>
        <dbReference type="Proteomes" id="UP001335648"/>
    </source>
</evidence>
<dbReference type="Proteomes" id="UP001335648">
    <property type="component" value="Unassembled WGS sequence"/>
</dbReference>
<protein>
    <submittedName>
        <fullName evidence="1">Uncharacterized protein</fullName>
    </submittedName>
</protein>
<dbReference type="EMBL" id="JAULUE010002050">
    <property type="protein sequence ID" value="KAK5904324.1"/>
    <property type="molecule type" value="Genomic_DNA"/>
</dbReference>
<organism evidence="1 2">
    <name type="scientific">Champsocephalus esox</name>
    <name type="common">pike icefish</name>
    <dbReference type="NCBI Taxonomy" id="159716"/>
    <lineage>
        <taxon>Eukaryota</taxon>
        <taxon>Metazoa</taxon>
        <taxon>Chordata</taxon>
        <taxon>Craniata</taxon>
        <taxon>Vertebrata</taxon>
        <taxon>Euteleostomi</taxon>
        <taxon>Actinopterygii</taxon>
        <taxon>Neopterygii</taxon>
        <taxon>Teleostei</taxon>
        <taxon>Neoteleostei</taxon>
        <taxon>Acanthomorphata</taxon>
        <taxon>Eupercaria</taxon>
        <taxon>Perciformes</taxon>
        <taxon>Notothenioidei</taxon>
        <taxon>Channichthyidae</taxon>
        <taxon>Champsocephalus</taxon>
    </lineage>
</organism>
<accession>A0AAN8H6B5</accession>
<evidence type="ECO:0000313" key="1">
    <source>
        <dbReference type="EMBL" id="KAK5904324.1"/>
    </source>
</evidence>
<comment type="caution">
    <text evidence="1">The sequence shown here is derived from an EMBL/GenBank/DDBJ whole genome shotgun (WGS) entry which is preliminary data.</text>
</comment>
<keyword evidence="2" id="KW-1185">Reference proteome</keyword>
<proteinExistence type="predicted"/>